<dbReference type="InterPro" id="IPR020562">
    <property type="entry name" value="PRibGlycinamide_synth_N"/>
</dbReference>
<dbReference type="NCBIfam" id="TIGR00877">
    <property type="entry name" value="purD"/>
    <property type="match status" value="1"/>
</dbReference>
<dbReference type="EC" id="6.3.4.13" evidence="4 14"/>
<keyword evidence="7 15" id="KW-0547">Nucleotide-binding</keyword>
<dbReference type="Gene3D" id="3.40.50.20">
    <property type="match status" value="1"/>
</dbReference>
<dbReference type="RefSeq" id="WP_011242929.1">
    <property type="nucleotide sequence ID" value="NC_006576.1"/>
</dbReference>
<dbReference type="Proteomes" id="UP000001175">
    <property type="component" value="Chromosome"/>
</dbReference>
<evidence type="ECO:0000313" key="17">
    <source>
        <dbReference type="EMBL" id="BAD78807.1"/>
    </source>
</evidence>
<dbReference type="AlphaFoldDB" id="A0A0H3K0K0"/>
<dbReference type="InterPro" id="IPR011761">
    <property type="entry name" value="ATP-grasp"/>
</dbReference>
<protein>
    <recommendedName>
        <fullName evidence="4 14">Phosphoribosylamine--glycine ligase</fullName>
        <ecNumber evidence="4 14">6.3.4.13</ecNumber>
    </recommendedName>
    <alternativeName>
        <fullName evidence="14">GARS</fullName>
    </alternativeName>
    <alternativeName>
        <fullName evidence="12 14">Glycinamide ribonucleotide synthetase</fullName>
    </alternativeName>
    <alternativeName>
        <fullName evidence="13 14">Phosphoribosylglycinamide synthetase</fullName>
    </alternativeName>
</protein>
<dbReference type="GO" id="GO:0046872">
    <property type="term" value="F:metal ion binding"/>
    <property type="evidence" value="ECO:0007669"/>
    <property type="project" value="UniProtKB-KW"/>
</dbReference>
<comment type="cofactor">
    <cofactor evidence="1">
        <name>Mn(2+)</name>
        <dbReference type="ChEBI" id="CHEBI:29035"/>
    </cofactor>
</comment>
<dbReference type="InterPro" id="IPR020559">
    <property type="entry name" value="PRibGlycinamide_synth_CS"/>
</dbReference>
<dbReference type="SUPFAM" id="SSF51246">
    <property type="entry name" value="Rudiment single hybrid motif"/>
    <property type="match status" value="1"/>
</dbReference>
<name>A0A0H3K0K0_SYNP6</name>
<evidence type="ECO:0000256" key="8">
    <source>
        <dbReference type="ARBA" id="ARBA00022755"/>
    </source>
</evidence>
<dbReference type="PANTHER" id="PTHR43472:SF1">
    <property type="entry name" value="PHOSPHORIBOSYLAMINE--GLYCINE LIGASE, CHLOROPLASTIC"/>
    <property type="match status" value="1"/>
</dbReference>
<evidence type="ECO:0000313" key="18">
    <source>
        <dbReference type="Proteomes" id="UP000001175"/>
    </source>
</evidence>
<dbReference type="GeneID" id="72429777"/>
<reference evidence="17 18" key="1">
    <citation type="journal article" date="2007" name="Photosyn. Res.">
        <title>Complete nucleotide sequence of the freshwater unicellular cyanobacterium Synechococcus elongatus PCC 6301 chromosome: gene content and organization.</title>
        <authorList>
            <person name="Sugita C."/>
            <person name="Ogata K."/>
            <person name="Shikata M."/>
            <person name="Jikuya H."/>
            <person name="Takano J."/>
            <person name="Furumichi M."/>
            <person name="Kanehisa M."/>
            <person name="Omata T."/>
            <person name="Sugiura M."/>
            <person name="Sugita M."/>
        </authorList>
    </citation>
    <scope>NUCLEOTIDE SEQUENCE [LARGE SCALE GENOMIC DNA]</scope>
    <source>
        <strain evidence="18">ATCC 27144 / PCC 6301 / SAUG 1402/1</strain>
    </source>
</reference>
<evidence type="ECO:0000256" key="3">
    <source>
        <dbReference type="ARBA" id="ARBA00005174"/>
    </source>
</evidence>
<dbReference type="SMART" id="SM01210">
    <property type="entry name" value="GARS_C"/>
    <property type="match status" value="1"/>
</dbReference>
<dbReference type="GO" id="GO:0009113">
    <property type="term" value="P:purine nucleobase biosynthetic process"/>
    <property type="evidence" value="ECO:0007669"/>
    <property type="project" value="InterPro"/>
</dbReference>
<dbReference type="SUPFAM" id="SSF56059">
    <property type="entry name" value="Glutathione synthetase ATP-binding domain-like"/>
    <property type="match status" value="1"/>
</dbReference>
<feature type="domain" description="ATP-grasp" evidence="16">
    <location>
        <begin position="109"/>
        <end position="314"/>
    </location>
</feature>
<dbReference type="Gene3D" id="3.30.470.20">
    <property type="entry name" value="ATP-grasp fold, B domain"/>
    <property type="match status" value="1"/>
</dbReference>
<dbReference type="GO" id="GO:0005524">
    <property type="term" value="F:ATP binding"/>
    <property type="evidence" value="ECO:0007669"/>
    <property type="project" value="UniProtKB-UniRule"/>
</dbReference>
<dbReference type="Pfam" id="PF02843">
    <property type="entry name" value="GARS_C"/>
    <property type="match status" value="1"/>
</dbReference>
<evidence type="ECO:0000256" key="1">
    <source>
        <dbReference type="ARBA" id="ARBA00001936"/>
    </source>
</evidence>
<dbReference type="InterPro" id="IPR020560">
    <property type="entry name" value="PRibGlycinamide_synth_C-dom"/>
</dbReference>
<dbReference type="InterPro" id="IPR037123">
    <property type="entry name" value="PRibGlycinamide_synth_C_sf"/>
</dbReference>
<proteinExistence type="inferred from homology"/>
<evidence type="ECO:0000256" key="7">
    <source>
        <dbReference type="ARBA" id="ARBA00022741"/>
    </source>
</evidence>
<dbReference type="PANTHER" id="PTHR43472">
    <property type="entry name" value="PHOSPHORIBOSYLAMINE--GLYCINE LIGASE"/>
    <property type="match status" value="1"/>
</dbReference>
<dbReference type="SMART" id="SM01209">
    <property type="entry name" value="GARS_A"/>
    <property type="match status" value="1"/>
</dbReference>
<keyword evidence="5 14" id="KW-0436">Ligase</keyword>
<evidence type="ECO:0000256" key="10">
    <source>
        <dbReference type="ARBA" id="ARBA00023211"/>
    </source>
</evidence>
<dbReference type="GO" id="GO:0006189">
    <property type="term" value="P:'de novo' IMP biosynthetic process"/>
    <property type="evidence" value="ECO:0007669"/>
    <property type="project" value="UniProtKB-UniRule"/>
</dbReference>
<dbReference type="Pfam" id="PF02844">
    <property type="entry name" value="GARS_N"/>
    <property type="match status" value="1"/>
</dbReference>
<dbReference type="InterPro" id="IPR011054">
    <property type="entry name" value="Rudment_hybrid_motif"/>
</dbReference>
<dbReference type="FunFam" id="3.40.50.20:FF:000006">
    <property type="entry name" value="Phosphoribosylamine--glycine ligase, chloroplastic"/>
    <property type="match status" value="1"/>
</dbReference>
<dbReference type="InterPro" id="IPR016185">
    <property type="entry name" value="PreATP-grasp_dom_sf"/>
</dbReference>
<dbReference type="PROSITE" id="PS50975">
    <property type="entry name" value="ATP_GRASP"/>
    <property type="match status" value="1"/>
</dbReference>
<evidence type="ECO:0000256" key="6">
    <source>
        <dbReference type="ARBA" id="ARBA00022723"/>
    </source>
</evidence>
<comment type="catalytic activity">
    <reaction evidence="14">
        <text>5-phospho-beta-D-ribosylamine + glycine + ATP = N(1)-(5-phospho-beta-D-ribosyl)glycinamide + ADP + phosphate + H(+)</text>
        <dbReference type="Rhea" id="RHEA:17453"/>
        <dbReference type="ChEBI" id="CHEBI:15378"/>
        <dbReference type="ChEBI" id="CHEBI:30616"/>
        <dbReference type="ChEBI" id="CHEBI:43474"/>
        <dbReference type="ChEBI" id="CHEBI:57305"/>
        <dbReference type="ChEBI" id="CHEBI:58681"/>
        <dbReference type="ChEBI" id="CHEBI:143788"/>
        <dbReference type="ChEBI" id="CHEBI:456216"/>
        <dbReference type="EC" id="6.3.4.13"/>
    </reaction>
</comment>
<organism evidence="17 18">
    <name type="scientific">Synechococcus sp. (strain ATCC 27144 / PCC 6301 / SAUG 1402/1)</name>
    <name type="common">Anacystis nidulans</name>
    <dbReference type="NCBI Taxonomy" id="269084"/>
    <lineage>
        <taxon>Bacteria</taxon>
        <taxon>Bacillati</taxon>
        <taxon>Cyanobacteriota</taxon>
        <taxon>Cyanophyceae</taxon>
        <taxon>Synechococcales</taxon>
        <taxon>Synechococcaceae</taxon>
        <taxon>Synechococcus</taxon>
    </lineage>
</organism>
<comment type="cofactor">
    <cofactor evidence="2">
        <name>Mg(2+)</name>
        <dbReference type="ChEBI" id="CHEBI:18420"/>
    </cofactor>
</comment>
<evidence type="ECO:0000256" key="12">
    <source>
        <dbReference type="ARBA" id="ARBA00042242"/>
    </source>
</evidence>
<dbReference type="eggNOG" id="COG0151">
    <property type="taxonomic scope" value="Bacteria"/>
</dbReference>
<evidence type="ECO:0000256" key="11">
    <source>
        <dbReference type="ARBA" id="ARBA00038345"/>
    </source>
</evidence>
<evidence type="ECO:0000256" key="13">
    <source>
        <dbReference type="ARBA" id="ARBA00042864"/>
    </source>
</evidence>
<dbReference type="Gene3D" id="3.90.600.10">
    <property type="entry name" value="Phosphoribosylglycinamide synthetase, C-terminal domain"/>
    <property type="match status" value="1"/>
</dbReference>
<evidence type="ECO:0000259" key="16">
    <source>
        <dbReference type="PROSITE" id="PS50975"/>
    </source>
</evidence>
<accession>A0A0H3K0K0</accession>
<dbReference type="UniPathway" id="UPA00074">
    <property type="reaction ID" value="UER00125"/>
</dbReference>
<evidence type="ECO:0000256" key="5">
    <source>
        <dbReference type="ARBA" id="ARBA00022598"/>
    </source>
</evidence>
<dbReference type="PROSITE" id="PS00184">
    <property type="entry name" value="GARS"/>
    <property type="match status" value="1"/>
</dbReference>
<keyword evidence="8 14" id="KW-0658">Purine biosynthesis</keyword>
<comment type="similarity">
    <text evidence="11 14">Belongs to the GARS family.</text>
</comment>
<keyword evidence="9 15" id="KW-0067">ATP-binding</keyword>
<gene>
    <name evidence="14 17" type="primary">purD</name>
    <name evidence="17" type="ordered locus">syc0617_d</name>
</gene>
<sequence length="433" mass="44405">MKILVVGNGGREHALVWKLAQSPTVEAIVCVPGNGGTAGAAKCRNHALNALDGEALADLCAREGLGLAVIGPEAPLAAGVADFLRDRGIAVFGPSQAGAQIEASKAWAKALMAEANIPTATAAVFTNAAAALDYVCQQGAPIVVKADGLAAGKGVVVAQTLAEAEAAIVASFEGAFGAAGQTVVIEECLTGPEISVLAFTDGQTIRPLKVAQDHKRIGEGDTGLNTGGMGAYAPAPLATPELLAQVQAQVLEPALATLRDRGIDYRGILYAGLMLTPAGPKVIEFNCRFGDPETQSVLPLLATPLVDVLLACAEGRLADLPELEWHDAVSACVVLAAGGYPGDYAKGDRIDGLAAAEAAGAVVFHAGTNAVDDEIQTAGGRVLNVVATAADFDAAFTKVYQALESIQFRDRYYRRDVGWQVRSSGAAATTHES</sequence>
<dbReference type="EMBL" id="AP008231">
    <property type="protein sequence ID" value="BAD78807.1"/>
    <property type="molecule type" value="Genomic_DNA"/>
</dbReference>
<dbReference type="Pfam" id="PF01071">
    <property type="entry name" value="GARS_A"/>
    <property type="match status" value="1"/>
</dbReference>
<dbReference type="Gene3D" id="3.30.1490.20">
    <property type="entry name" value="ATP-grasp fold, A domain"/>
    <property type="match status" value="1"/>
</dbReference>
<evidence type="ECO:0000256" key="4">
    <source>
        <dbReference type="ARBA" id="ARBA00013255"/>
    </source>
</evidence>
<dbReference type="KEGG" id="syc:syc0617_d"/>
<dbReference type="FunFam" id="3.30.470.20:FF:000018">
    <property type="entry name" value="Trifunctional purine biosynthetic protein adenosine-3"/>
    <property type="match status" value="1"/>
</dbReference>
<evidence type="ECO:0000256" key="14">
    <source>
        <dbReference type="HAMAP-Rule" id="MF_00138"/>
    </source>
</evidence>
<dbReference type="InterPro" id="IPR020561">
    <property type="entry name" value="PRibGlycinamid_synth_ATP-grasp"/>
</dbReference>
<comment type="pathway">
    <text evidence="3 14">Purine metabolism; IMP biosynthesis via de novo pathway; N(1)-(5-phospho-D-ribosyl)glycinamide from 5-phospho-alpha-D-ribose 1-diphosphate: step 2/2.</text>
</comment>
<evidence type="ECO:0000256" key="9">
    <source>
        <dbReference type="ARBA" id="ARBA00022840"/>
    </source>
</evidence>
<keyword evidence="6" id="KW-0479">Metal-binding</keyword>
<dbReference type="FunFam" id="3.90.600.10:FF:000001">
    <property type="entry name" value="Trifunctional purine biosynthetic protein adenosine-3"/>
    <property type="match status" value="1"/>
</dbReference>
<evidence type="ECO:0000256" key="15">
    <source>
        <dbReference type="PROSITE-ProRule" id="PRU00409"/>
    </source>
</evidence>
<dbReference type="GO" id="GO:0004637">
    <property type="term" value="F:phosphoribosylamine-glycine ligase activity"/>
    <property type="evidence" value="ECO:0007669"/>
    <property type="project" value="UniProtKB-UniRule"/>
</dbReference>
<dbReference type="SUPFAM" id="SSF52440">
    <property type="entry name" value="PreATP-grasp domain"/>
    <property type="match status" value="1"/>
</dbReference>
<dbReference type="HAMAP" id="MF_00138">
    <property type="entry name" value="GARS"/>
    <property type="match status" value="1"/>
</dbReference>
<keyword evidence="10" id="KW-0464">Manganese</keyword>
<dbReference type="InterPro" id="IPR000115">
    <property type="entry name" value="PRibGlycinamide_synth"/>
</dbReference>
<dbReference type="InterPro" id="IPR013815">
    <property type="entry name" value="ATP_grasp_subdomain_1"/>
</dbReference>
<evidence type="ECO:0000256" key="2">
    <source>
        <dbReference type="ARBA" id="ARBA00001946"/>
    </source>
</evidence>